<name>A0A975S6B9_9MICC</name>
<gene>
    <name evidence="3" type="ORF">KG104_02155</name>
</gene>
<dbReference type="EMBL" id="CP076456">
    <property type="protein sequence ID" value="QWQ36644.1"/>
    <property type="molecule type" value="Genomic_DNA"/>
</dbReference>
<dbReference type="AlphaFoldDB" id="A0A975S6B9"/>
<proteinExistence type="predicted"/>
<evidence type="ECO:0000313" key="3">
    <source>
        <dbReference type="EMBL" id="QWQ36644.1"/>
    </source>
</evidence>
<dbReference type="KEGG" id="asun:KG104_02155"/>
<evidence type="ECO:0008006" key="5">
    <source>
        <dbReference type="Google" id="ProtNLM"/>
    </source>
</evidence>
<feature type="chain" id="PRO_5037859781" description="DNA modification methylase" evidence="2">
    <location>
        <begin position="31"/>
        <end position="197"/>
    </location>
</feature>
<evidence type="ECO:0000256" key="2">
    <source>
        <dbReference type="SAM" id="SignalP"/>
    </source>
</evidence>
<evidence type="ECO:0000256" key="1">
    <source>
        <dbReference type="SAM" id="MobiDB-lite"/>
    </source>
</evidence>
<dbReference type="Proteomes" id="UP000680588">
    <property type="component" value="Chromosome"/>
</dbReference>
<evidence type="ECO:0000313" key="4">
    <source>
        <dbReference type="Proteomes" id="UP000680588"/>
    </source>
</evidence>
<organism evidence="3 4">
    <name type="scientific">Arthrobacter sunyaminii</name>
    <dbReference type="NCBI Taxonomy" id="2816859"/>
    <lineage>
        <taxon>Bacteria</taxon>
        <taxon>Bacillati</taxon>
        <taxon>Actinomycetota</taxon>
        <taxon>Actinomycetes</taxon>
        <taxon>Micrococcales</taxon>
        <taxon>Micrococcaceae</taxon>
        <taxon>Arthrobacter</taxon>
    </lineage>
</organism>
<protein>
    <recommendedName>
        <fullName evidence="5">DNA modification methylase</fullName>
    </recommendedName>
</protein>
<keyword evidence="4" id="KW-1185">Reference proteome</keyword>
<accession>A0A975S6B9</accession>
<dbReference type="RefSeq" id="WP_207348455.1">
    <property type="nucleotide sequence ID" value="NZ_CP076456.1"/>
</dbReference>
<reference evidence="3" key="1">
    <citation type="submission" date="2021-06" db="EMBL/GenBank/DDBJ databases">
        <title>Novel species in genus Arthrobacter.</title>
        <authorList>
            <person name="Zhang G."/>
        </authorList>
    </citation>
    <scope>NUCLEOTIDE SEQUENCE</scope>
    <source>
        <strain evidence="3">Zg-ZUI122</strain>
    </source>
</reference>
<sequence>MRFTPKNRAQRAAAAGVIALAVLGVSSCSAVNEQATVREYSPSDGIVENVGDVELRNILMVSNGDGEEGRLLGTVVNASSEDVEFSLATGGTTLTWNIEAGDKVVFEDAAAAEVTVPNVDVKPGTGLRGDASNGTETVEVNIPVVDGTLADYREYLPTPSAVPSDVATMVPSDEAGAEQDTGVDTGVAETPAPVQSN</sequence>
<feature type="signal peptide" evidence="2">
    <location>
        <begin position="1"/>
        <end position="30"/>
    </location>
</feature>
<keyword evidence="2" id="KW-0732">Signal</keyword>
<feature type="region of interest" description="Disordered" evidence="1">
    <location>
        <begin position="160"/>
        <end position="197"/>
    </location>
</feature>
<dbReference type="PROSITE" id="PS51257">
    <property type="entry name" value="PROKAR_LIPOPROTEIN"/>
    <property type="match status" value="1"/>
</dbReference>